<name>A0A7D9J584_PARCT</name>
<sequence length="236" mass="26902">MAPLPADRNVPAPPFTNVGLDFAGTLYLKNRGEKAYICLFTCAVTRAVHLELVSNMTTERFLLALRRMVARRGMCSIIWSDNAKTFKCAKKELQSCWRILESEETRTALSEKKIQWKFIVPRAPWWGGFYERLVKSVKLPLKKIFGNAMLDAKQMTTILTEIEAQINSRPLTYIGAEPNDLKALTPSPDSHWEKFTGVSKQRYESYGAHFQRLKETITISSTFGKWILEAMECGIS</sequence>
<protein>
    <submittedName>
        <fullName evidence="1">Integrase core domain</fullName>
    </submittedName>
</protein>
<dbReference type="SUPFAM" id="SSF53098">
    <property type="entry name" value="Ribonuclease H-like"/>
    <property type="match status" value="1"/>
</dbReference>
<dbReference type="GO" id="GO:0015074">
    <property type="term" value="P:DNA integration"/>
    <property type="evidence" value="ECO:0007669"/>
    <property type="project" value="InterPro"/>
</dbReference>
<dbReference type="InterPro" id="IPR001584">
    <property type="entry name" value="Integrase_cat-core"/>
</dbReference>
<dbReference type="Pfam" id="PF00665">
    <property type="entry name" value="rve"/>
    <property type="match status" value="1"/>
</dbReference>
<dbReference type="Proteomes" id="UP001152795">
    <property type="component" value="Unassembled WGS sequence"/>
</dbReference>
<evidence type="ECO:0000313" key="2">
    <source>
        <dbReference type="Proteomes" id="UP001152795"/>
    </source>
</evidence>
<dbReference type="EMBL" id="CACRXK020011913">
    <property type="protein sequence ID" value="CAB4022308.1"/>
    <property type="molecule type" value="Genomic_DNA"/>
</dbReference>
<dbReference type="GO" id="GO:0003676">
    <property type="term" value="F:nucleic acid binding"/>
    <property type="evidence" value="ECO:0007669"/>
    <property type="project" value="InterPro"/>
</dbReference>
<evidence type="ECO:0000313" key="1">
    <source>
        <dbReference type="EMBL" id="CAB4022308.1"/>
    </source>
</evidence>
<reference evidence="1" key="1">
    <citation type="submission" date="2020-04" db="EMBL/GenBank/DDBJ databases">
        <authorList>
            <person name="Alioto T."/>
            <person name="Alioto T."/>
            <person name="Gomez Garrido J."/>
        </authorList>
    </citation>
    <scope>NUCLEOTIDE SEQUENCE</scope>
    <source>
        <strain evidence="1">A484AB</strain>
    </source>
</reference>
<organism evidence="1 2">
    <name type="scientific">Paramuricea clavata</name>
    <name type="common">Red gorgonian</name>
    <name type="synonym">Violescent sea-whip</name>
    <dbReference type="NCBI Taxonomy" id="317549"/>
    <lineage>
        <taxon>Eukaryota</taxon>
        <taxon>Metazoa</taxon>
        <taxon>Cnidaria</taxon>
        <taxon>Anthozoa</taxon>
        <taxon>Octocorallia</taxon>
        <taxon>Malacalcyonacea</taxon>
        <taxon>Plexauridae</taxon>
        <taxon>Paramuricea</taxon>
    </lineage>
</organism>
<dbReference type="Gene3D" id="3.30.420.10">
    <property type="entry name" value="Ribonuclease H-like superfamily/Ribonuclease H"/>
    <property type="match status" value="1"/>
</dbReference>
<dbReference type="PANTHER" id="PTHR47331">
    <property type="entry name" value="PHD-TYPE DOMAIN-CONTAINING PROTEIN"/>
    <property type="match status" value="1"/>
</dbReference>
<keyword evidence="2" id="KW-1185">Reference proteome</keyword>
<comment type="caution">
    <text evidence="1">The sequence shown here is derived from an EMBL/GenBank/DDBJ whole genome shotgun (WGS) entry which is preliminary data.</text>
</comment>
<accession>A0A7D9J584</accession>
<dbReference type="OrthoDB" id="5985905at2759"/>
<proteinExistence type="predicted"/>
<dbReference type="PANTHER" id="PTHR47331:SF1">
    <property type="entry name" value="GAG-LIKE PROTEIN"/>
    <property type="match status" value="1"/>
</dbReference>
<dbReference type="AlphaFoldDB" id="A0A7D9J584"/>
<dbReference type="InterPro" id="IPR012337">
    <property type="entry name" value="RNaseH-like_sf"/>
</dbReference>
<dbReference type="PROSITE" id="PS50994">
    <property type="entry name" value="INTEGRASE"/>
    <property type="match status" value="1"/>
</dbReference>
<dbReference type="InterPro" id="IPR036397">
    <property type="entry name" value="RNaseH_sf"/>
</dbReference>
<gene>
    <name evidence="1" type="ORF">PACLA_8A064145</name>
</gene>